<dbReference type="CDD" id="cd02966">
    <property type="entry name" value="TlpA_like_family"/>
    <property type="match status" value="1"/>
</dbReference>
<dbReference type="Pfam" id="PF00578">
    <property type="entry name" value="AhpC-TSA"/>
    <property type="match status" value="1"/>
</dbReference>
<proteinExistence type="predicted"/>
<organism evidence="7 8">
    <name type="scientific">Marinicrinis lubricantis</name>
    <dbReference type="NCBI Taxonomy" id="2086470"/>
    <lineage>
        <taxon>Bacteria</taxon>
        <taxon>Bacillati</taxon>
        <taxon>Bacillota</taxon>
        <taxon>Bacilli</taxon>
        <taxon>Bacillales</taxon>
        <taxon>Paenibacillaceae</taxon>
    </lineage>
</organism>
<evidence type="ECO:0000256" key="1">
    <source>
        <dbReference type="ARBA" id="ARBA00004196"/>
    </source>
</evidence>
<dbReference type="SUPFAM" id="SSF52833">
    <property type="entry name" value="Thioredoxin-like"/>
    <property type="match status" value="1"/>
</dbReference>
<keyword evidence="8" id="KW-1185">Reference proteome</keyword>
<dbReference type="PROSITE" id="PS00194">
    <property type="entry name" value="THIOREDOXIN_1"/>
    <property type="match status" value="1"/>
</dbReference>
<dbReference type="EMBL" id="JBHSQV010000175">
    <property type="protein sequence ID" value="MFC5988070.1"/>
    <property type="molecule type" value="Genomic_DNA"/>
</dbReference>
<dbReference type="InterPro" id="IPR013766">
    <property type="entry name" value="Thioredoxin_domain"/>
</dbReference>
<protein>
    <submittedName>
        <fullName evidence="7">Redoxin domain-containing protein</fullName>
    </submittedName>
</protein>
<dbReference type="InterPro" id="IPR050553">
    <property type="entry name" value="Thioredoxin_ResA/DsbE_sf"/>
</dbReference>
<dbReference type="Proteomes" id="UP001596250">
    <property type="component" value="Unassembled WGS sequence"/>
</dbReference>
<dbReference type="InterPro" id="IPR036249">
    <property type="entry name" value="Thioredoxin-like_sf"/>
</dbReference>
<name>A0ABW1ISJ9_9BACL</name>
<evidence type="ECO:0000256" key="3">
    <source>
        <dbReference type="ARBA" id="ARBA00022968"/>
    </source>
</evidence>
<evidence type="ECO:0000259" key="6">
    <source>
        <dbReference type="PROSITE" id="PS51352"/>
    </source>
</evidence>
<evidence type="ECO:0000313" key="7">
    <source>
        <dbReference type="EMBL" id="MFC5988070.1"/>
    </source>
</evidence>
<evidence type="ECO:0000256" key="4">
    <source>
        <dbReference type="ARBA" id="ARBA00023157"/>
    </source>
</evidence>
<dbReference type="PANTHER" id="PTHR42852">
    <property type="entry name" value="THIOL:DISULFIDE INTERCHANGE PROTEIN DSBE"/>
    <property type="match status" value="1"/>
</dbReference>
<keyword evidence="2" id="KW-0201">Cytochrome c-type biogenesis</keyword>
<dbReference type="InterPro" id="IPR000866">
    <property type="entry name" value="AhpC/TSA"/>
</dbReference>
<keyword evidence="3" id="KW-0735">Signal-anchor</keyword>
<reference evidence="8" key="1">
    <citation type="journal article" date="2019" name="Int. J. Syst. Evol. Microbiol.">
        <title>The Global Catalogue of Microorganisms (GCM) 10K type strain sequencing project: providing services to taxonomists for standard genome sequencing and annotation.</title>
        <authorList>
            <consortium name="The Broad Institute Genomics Platform"/>
            <consortium name="The Broad Institute Genome Sequencing Center for Infectious Disease"/>
            <person name="Wu L."/>
            <person name="Ma J."/>
        </authorList>
    </citation>
    <scope>NUCLEOTIDE SEQUENCE [LARGE SCALE GENOMIC DNA]</scope>
    <source>
        <strain evidence="8">CCM 8749</strain>
    </source>
</reference>
<dbReference type="InterPro" id="IPR017937">
    <property type="entry name" value="Thioredoxin_CS"/>
</dbReference>
<dbReference type="Gene3D" id="3.40.30.10">
    <property type="entry name" value="Glutaredoxin"/>
    <property type="match status" value="1"/>
</dbReference>
<comment type="caution">
    <text evidence="7">The sequence shown here is derived from an EMBL/GenBank/DDBJ whole genome shotgun (WGS) entry which is preliminary data.</text>
</comment>
<feature type="domain" description="Thioredoxin" evidence="6">
    <location>
        <begin position="35"/>
        <end position="161"/>
    </location>
</feature>
<keyword evidence="4" id="KW-1015">Disulfide bond</keyword>
<evidence type="ECO:0000256" key="2">
    <source>
        <dbReference type="ARBA" id="ARBA00022748"/>
    </source>
</evidence>
<sequence length="177" mass="19989">MKNRRTVQIVILALFVLLGGYTIASGLFEEKEPLPEAGKSVPLFELESLDGTAMDLEQFRGHPVVINFWGTFCEPCVREMPLIQKYYEEYKDDGLVVIGVNLDEPKLRVQKFAEQVGVSFPILLDPGSTIRKRYGVVSYPTTFFIDADGILSSEKIGEMKELDMKSHLSRIMDIPVK</sequence>
<keyword evidence="5" id="KW-0676">Redox-active center</keyword>
<evidence type="ECO:0000313" key="8">
    <source>
        <dbReference type="Proteomes" id="UP001596250"/>
    </source>
</evidence>
<accession>A0ABW1ISJ9</accession>
<dbReference type="RefSeq" id="WP_379895508.1">
    <property type="nucleotide sequence ID" value="NZ_CBCSCT010000024.1"/>
</dbReference>
<comment type="subcellular location">
    <subcellularLocation>
        <location evidence="1">Cell envelope</location>
    </subcellularLocation>
</comment>
<evidence type="ECO:0000256" key="5">
    <source>
        <dbReference type="ARBA" id="ARBA00023284"/>
    </source>
</evidence>
<dbReference type="PANTHER" id="PTHR42852:SF6">
    <property type="entry name" value="THIOL:DISULFIDE INTERCHANGE PROTEIN DSBE"/>
    <property type="match status" value="1"/>
</dbReference>
<keyword evidence="3" id="KW-0812">Transmembrane</keyword>
<gene>
    <name evidence="7" type="ORF">ACFPXP_16840</name>
</gene>
<dbReference type="PROSITE" id="PS51352">
    <property type="entry name" value="THIOREDOXIN_2"/>
    <property type="match status" value="1"/>
</dbReference>